<dbReference type="GO" id="GO:0005524">
    <property type="term" value="F:ATP binding"/>
    <property type="evidence" value="ECO:0007669"/>
    <property type="project" value="InterPro"/>
</dbReference>
<dbReference type="CDD" id="cd22967">
    <property type="entry name" value="DD_AK7"/>
    <property type="match status" value="1"/>
</dbReference>
<keyword evidence="7" id="KW-1185">Reference proteome</keyword>
<dbReference type="InterPro" id="IPR000850">
    <property type="entry name" value="Adenylat/UMP-CMP_kin"/>
</dbReference>
<dbReference type="Proteomes" id="UP000179807">
    <property type="component" value="Unassembled WGS sequence"/>
</dbReference>
<proteinExistence type="predicted"/>
<dbReference type="InterPro" id="IPR007858">
    <property type="entry name" value="Dpy-30_motif"/>
</dbReference>
<evidence type="ECO:0000256" key="5">
    <source>
        <dbReference type="SAM" id="MobiDB-lite"/>
    </source>
</evidence>
<dbReference type="Pfam" id="PF00406">
    <property type="entry name" value="ADK"/>
    <property type="match status" value="1"/>
</dbReference>
<dbReference type="RefSeq" id="XP_068358419.1">
    <property type="nucleotide sequence ID" value="XM_068505265.1"/>
</dbReference>
<keyword evidence="4" id="KW-0175">Coiled coil</keyword>
<evidence type="ECO:0000256" key="1">
    <source>
        <dbReference type="ARBA" id="ARBA00022679"/>
    </source>
</evidence>
<feature type="coiled-coil region" evidence="4">
    <location>
        <begin position="534"/>
        <end position="563"/>
    </location>
</feature>
<dbReference type="Gene3D" id="3.40.50.300">
    <property type="entry name" value="P-loop containing nucleotide triphosphate hydrolases"/>
    <property type="match status" value="1"/>
</dbReference>
<name>A0A1J4K221_9EUKA</name>
<dbReference type="OrthoDB" id="10262413at2759"/>
<dbReference type="AlphaFoldDB" id="A0A1J4K221"/>
<evidence type="ECO:0000256" key="2">
    <source>
        <dbReference type="ARBA" id="ARBA00022741"/>
    </source>
</evidence>
<accession>A0A1J4K221</accession>
<dbReference type="SUPFAM" id="SSF52540">
    <property type="entry name" value="P-loop containing nucleoside triphosphate hydrolases"/>
    <property type="match status" value="1"/>
</dbReference>
<keyword evidence="1" id="KW-0808">Transferase</keyword>
<dbReference type="GO" id="GO:0006139">
    <property type="term" value="P:nucleobase-containing compound metabolic process"/>
    <property type="evidence" value="ECO:0007669"/>
    <property type="project" value="InterPro"/>
</dbReference>
<dbReference type="InterPro" id="IPR047499">
    <property type="entry name" value="DD_AK7"/>
</dbReference>
<organism evidence="6 7">
    <name type="scientific">Tritrichomonas foetus</name>
    <dbReference type="NCBI Taxonomy" id="1144522"/>
    <lineage>
        <taxon>Eukaryota</taxon>
        <taxon>Metamonada</taxon>
        <taxon>Parabasalia</taxon>
        <taxon>Tritrichomonadida</taxon>
        <taxon>Tritrichomonadidae</taxon>
        <taxon>Tritrichomonas</taxon>
    </lineage>
</organism>
<evidence type="ECO:0000256" key="4">
    <source>
        <dbReference type="SAM" id="Coils"/>
    </source>
</evidence>
<evidence type="ECO:0000313" key="6">
    <source>
        <dbReference type="EMBL" id="OHT05283.1"/>
    </source>
</evidence>
<dbReference type="InterPro" id="IPR027417">
    <property type="entry name" value="P-loop_NTPase"/>
</dbReference>
<feature type="compositionally biased region" description="Acidic residues" evidence="5">
    <location>
        <begin position="112"/>
        <end position="148"/>
    </location>
</feature>
<comment type="caution">
    <text evidence="6">The sequence shown here is derived from an EMBL/GenBank/DDBJ whole genome shotgun (WGS) entry which is preliminary data.</text>
</comment>
<protein>
    <submittedName>
        <fullName evidence="6">Dpy-30 motif family protein</fullName>
    </submittedName>
</protein>
<dbReference type="Gene3D" id="1.20.890.10">
    <property type="entry name" value="cAMP-dependent protein kinase regulatory subunit, dimerization-anchoring domain"/>
    <property type="match status" value="1"/>
</dbReference>
<evidence type="ECO:0000313" key="7">
    <source>
        <dbReference type="Proteomes" id="UP000179807"/>
    </source>
</evidence>
<gene>
    <name evidence="6" type="ORF">TRFO_26968</name>
</gene>
<dbReference type="Pfam" id="PF05186">
    <property type="entry name" value="Dpy-30"/>
    <property type="match status" value="1"/>
</dbReference>
<evidence type="ECO:0000256" key="3">
    <source>
        <dbReference type="ARBA" id="ARBA00022777"/>
    </source>
</evidence>
<keyword evidence="3" id="KW-0418">Kinase</keyword>
<reference evidence="6" key="1">
    <citation type="submission" date="2016-10" db="EMBL/GenBank/DDBJ databases">
        <authorList>
            <person name="Benchimol M."/>
            <person name="Almeida L.G."/>
            <person name="Vasconcelos A.T."/>
            <person name="Perreira-Neves A."/>
            <person name="Rosa I.A."/>
            <person name="Tasca T."/>
            <person name="Bogo M.R."/>
            <person name="de Souza W."/>
        </authorList>
    </citation>
    <scope>NUCLEOTIDE SEQUENCE [LARGE SCALE GENOMIC DNA]</scope>
    <source>
        <strain evidence="6">K</strain>
    </source>
</reference>
<dbReference type="VEuPathDB" id="TrichDB:TRFO_26968"/>
<keyword evidence="2" id="KW-0547">Nucleotide-binding</keyword>
<dbReference type="PANTHER" id="PTHR23359">
    <property type="entry name" value="NUCLEOTIDE KINASE"/>
    <property type="match status" value="1"/>
</dbReference>
<feature type="region of interest" description="Disordered" evidence="5">
    <location>
        <begin position="112"/>
        <end position="150"/>
    </location>
</feature>
<dbReference type="EMBL" id="MLAK01000762">
    <property type="protein sequence ID" value="OHT05283.1"/>
    <property type="molecule type" value="Genomic_DNA"/>
</dbReference>
<dbReference type="GeneID" id="94839969"/>
<dbReference type="GO" id="GO:0019205">
    <property type="term" value="F:nucleobase-containing compound kinase activity"/>
    <property type="evidence" value="ECO:0007669"/>
    <property type="project" value="InterPro"/>
</dbReference>
<sequence length="642" mass="72853">MEEEEERQPSDYKVFVDNCDQYIGSAVSRFLAKKGFTVFGYGKSAPHKAIQLVSSRKEGILSTELSVFEMIEDTSAVTEALEIVNSNPLHRKISMVIFSPLLTWGGRVIPKEEEEDQKESPQDNENEEGNEEEDEDDGEPDQPITEEEYLNRVPHEIVKEQYRLESRALQLNEELERLRVFIFGVGLLYGLGENMLFPFFRALWEKKADCFPACKSHISCMHVENLGLVVKQLLEQPPEDGEDAHPPYYILSEAGCPSLRAIGRAFSKVLSDGKTCELTDPIPELHKLILTTELASESTFLQDVEAEDLHCGEGIIESAAKVVDEFRAKNHLEPLKVLVIGPPASGYTEVAQRISEKIGAPFVDPIQLVEEAKKETSEFGDEIRTMIEENENVVTDEIICKVAHKRMAQRDCRNYGWVISGYSDNLDRAAAIFDVGEEEQPSPHFEHIPTHVIVLEAKDDELEKKAALTSDDTEAFKKALKRYRYKNNGENNIFSFFDDRAIPSLICDAFESIDGMIFDFLGPKRDFGRPPEEIEAERLEAERIEKEKAEKAEKQRVEQLSEEKNKWDQGDGIHDVCVNRLEAVDEEFLAEKAKVLENYLEKEVLKHVVEGLVEVGKNMPKDPIDALAAFLFAQHRKLKHGH</sequence>